<feature type="domain" description="HTH arsR-type" evidence="5">
    <location>
        <begin position="28"/>
        <end position="122"/>
    </location>
</feature>
<keyword evidence="3" id="KW-0804">Transcription</keyword>
<dbReference type="InterPro" id="IPR051011">
    <property type="entry name" value="Metal_resp_trans_reg"/>
</dbReference>
<evidence type="ECO:0000313" key="7">
    <source>
        <dbReference type="Proteomes" id="UP001292216"/>
    </source>
</evidence>
<keyword evidence="7" id="KW-1185">Reference proteome</keyword>
<sequence>MADSVETADVCEQTCTETTRMNGLRDSLEERDVNGMVQIFKALSDPNRVKIAYYLQHQELCVCDIADLLDVSVATASHHLRQLKALHIAKSRKEGKNVYYSLSDHHIQTLVAMTLEHQKERMNE</sequence>
<protein>
    <submittedName>
        <fullName evidence="6">Metalloregulator ArsR/SmtB family transcription factor</fullName>
    </submittedName>
</protein>
<proteinExistence type="predicted"/>
<dbReference type="PROSITE" id="PS00846">
    <property type="entry name" value="HTH_ARSR_1"/>
    <property type="match status" value="1"/>
</dbReference>
<keyword evidence="1" id="KW-0805">Transcription regulation</keyword>
<dbReference type="PANTHER" id="PTHR43132">
    <property type="entry name" value="ARSENICAL RESISTANCE OPERON REPRESSOR ARSR-RELATED"/>
    <property type="match status" value="1"/>
</dbReference>
<name>A0ABU5PPP9_9BACL</name>
<dbReference type="PANTHER" id="PTHR43132:SF6">
    <property type="entry name" value="HTH-TYPE TRANSCRIPTIONAL REPRESSOR CZRA"/>
    <property type="match status" value="1"/>
</dbReference>
<comment type="caution">
    <text evidence="6">The sequence shown here is derived from an EMBL/GenBank/DDBJ whole genome shotgun (WGS) entry which is preliminary data.</text>
</comment>
<evidence type="ECO:0000256" key="4">
    <source>
        <dbReference type="ARBA" id="ARBA00043263"/>
    </source>
</evidence>
<evidence type="ECO:0000256" key="3">
    <source>
        <dbReference type="ARBA" id="ARBA00023163"/>
    </source>
</evidence>
<organism evidence="6 7">
    <name type="scientific">Paenibacillus phoenicis</name>
    <dbReference type="NCBI Taxonomy" id="554117"/>
    <lineage>
        <taxon>Bacteria</taxon>
        <taxon>Bacillati</taxon>
        <taxon>Bacillota</taxon>
        <taxon>Bacilli</taxon>
        <taxon>Bacillales</taxon>
        <taxon>Paenibacillaceae</taxon>
        <taxon>Paenibacillus</taxon>
    </lineage>
</organism>
<dbReference type="RefSeq" id="WP_009226810.1">
    <property type="nucleotide sequence ID" value="NZ_CBCSKM010000031.1"/>
</dbReference>
<keyword evidence="4" id="KW-0105">Cadmium resistance</keyword>
<dbReference type="SMART" id="SM00418">
    <property type="entry name" value="HTH_ARSR"/>
    <property type="match status" value="1"/>
</dbReference>
<dbReference type="SUPFAM" id="SSF46785">
    <property type="entry name" value="Winged helix' DNA-binding domain"/>
    <property type="match status" value="1"/>
</dbReference>
<evidence type="ECO:0000256" key="2">
    <source>
        <dbReference type="ARBA" id="ARBA00023125"/>
    </source>
</evidence>
<dbReference type="InterPro" id="IPR018334">
    <property type="entry name" value="ArsR_HTH"/>
</dbReference>
<dbReference type="InterPro" id="IPR011991">
    <property type="entry name" value="ArsR-like_HTH"/>
</dbReference>
<dbReference type="PRINTS" id="PR00778">
    <property type="entry name" value="HTHARSR"/>
</dbReference>
<evidence type="ECO:0000259" key="5">
    <source>
        <dbReference type="PROSITE" id="PS50987"/>
    </source>
</evidence>
<evidence type="ECO:0000256" key="1">
    <source>
        <dbReference type="ARBA" id="ARBA00023015"/>
    </source>
</evidence>
<dbReference type="Gene3D" id="1.10.10.10">
    <property type="entry name" value="Winged helix-like DNA-binding domain superfamily/Winged helix DNA-binding domain"/>
    <property type="match status" value="1"/>
</dbReference>
<reference evidence="6 7" key="1">
    <citation type="submission" date="2023-12" db="EMBL/GenBank/DDBJ databases">
        <title>Whole genome sequencing of Paenibacillus phoenicis isolated from the Phoenix Mars Lander spacecraft assembly facility.</title>
        <authorList>
            <person name="Garcia A."/>
            <person name="Venkateswaran K."/>
        </authorList>
    </citation>
    <scope>NUCLEOTIDE SEQUENCE [LARGE SCALE GENOMIC DNA]</scope>
    <source>
        <strain evidence="6 7">3PO2SA</strain>
    </source>
</reference>
<keyword evidence="2" id="KW-0238">DNA-binding</keyword>
<gene>
    <name evidence="6" type="ORF">U9M73_18425</name>
</gene>
<dbReference type="EMBL" id="JAYERP010000001">
    <property type="protein sequence ID" value="MEA3571920.1"/>
    <property type="molecule type" value="Genomic_DNA"/>
</dbReference>
<dbReference type="Pfam" id="PF01022">
    <property type="entry name" value="HTH_5"/>
    <property type="match status" value="1"/>
</dbReference>
<dbReference type="InterPro" id="IPR001845">
    <property type="entry name" value="HTH_ArsR_DNA-bd_dom"/>
</dbReference>
<dbReference type="InterPro" id="IPR036390">
    <property type="entry name" value="WH_DNA-bd_sf"/>
</dbReference>
<dbReference type="Proteomes" id="UP001292216">
    <property type="component" value="Unassembled WGS sequence"/>
</dbReference>
<dbReference type="PROSITE" id="PS50987">
    <property type="entry name" value="HTH_ARSR_2"/>
    <property type="match status" value="1"/>
</dbReference>
<dbReference type="InterPro" id="IPR036388">
    <property type="entry name" value="WH-like_DNA-bd_sf"/>
</dbReference>
<evidence type="ECO:0000313" key="6">
    <source>
        <dbReference type="EMBL" id="MEA3571920.1"/>
    </source>
</evidence>
<dbReference type="NCBIfam" id="NF033788">
    <property type="entry name" value="HTH_metalloreg"/>
    <property type="match status" value="1"/>
</dbReference>
<accession>A0ABU5PPP9</accession>
<dbReference type="CDD" id="cd00090">
    <property type="entry name" value="HTH_ARSR"/>
    <property type="match status" value="1"/>
</dbReference>